<evidence type="ECO:0000256" key="6">
    <source>
        <dbReference type="ARBA" id="ARBA00023136"/>
    </source>
</evidence>
<reference evidence="8 9" key="1">
    <citation type="journal article" date="2013" name="Int. J. Syst. Evol. Microbiol.">
        <title>Roseomonas aerophila sp. nov., isolated from air.</title>
        <authorList>
            <person name="Kim S.J."/>
            <person name="Weon H.Y."/>
            <person name="Ahn J.H."/>
            <person name="Hong S.B."/>
            <person name="Seok S.J."/>
            <person name="Whang K.S."/>
            <person name="Kwon S.W."/>
        </authorList>
    </citation>
    <scope>NUCLEOTIDE SEQUENCE [LARGE SCALE GENOMIC DNA]</scope>
    <source>
        <strain evidence="8 9">NBRC 108923</strain>
    </source>
</reference>
<evidence type="ECO:0000256" key="7">
    <source>
        <dbReference type="SAM" id="Phobius"/>
    </source>
</evidence>
<protein>
    <submittedName>
        <fullName evidence="8">MFS transporter</fullName>
    </submittedName>
</protein>
<keyword evidence="9" id="KW-1185">Reference proteome</keyword>
<evidence type="ECO:0000313" key="9">
    <source>
        <dbReference type="Proteomes" id="UP000626026"/>
    </source>
</evidence>
<dbReference type="SUPFAM" id="SSF103473">
    <property type="entry name" value="MFS general substrate transporter"/>
    <property type="match status" value="1"/>
</dbReference>
<feature type="transmembrane region" description="Helical" evidence="7">
    <location>
        <begin position="74"/>
        <end position="98"/>
    </location>
</feature>
<feature type="transmembrane region" description="Helical" evidence="7">
    <location>
        <begin position="190"/>
        <end position="217"/>
    </location>
</feature>
<evidence type="ECO:0000256" key="4">
    <source>
        <dbReference type="ARBA" id="ARBA00022692"/>
    </source>
</evidence>
<evidence type="ECO:0000256" key="2">
    <source>
        <dbReference type="ARBA" id="ARBA00022448"/>
    </source>
</evidence>
<dbReference type="RefSeq" id="WP_187784722.1">
    <property type="nucleotide sequence ID" value="NZ_JACTVA010000019.1"/>
</dbReference>
<keyword evidence="5 7" id="KW-1133">Transmembrane helix</keyword>
<feature type="transmembrane region" description="Helical" evidence="7">
    <location>
        <begin position="254"/>
        <end position="275"/>
    </location>
</feature>
<feature type="transmembrane region" description="Helical" evidence="7">
    <location>
        <begin position="44"/>
        <end position="67"/>
    </location>
</feature>
<sequence length="437" mass="45782">MRARRQWRAARRRGWGRPGLLTLAGFAAFGGLQRALSTRNARIFFGGSLTAWTGLWMHRIAVTWLAWEMTGSAFWVGVVAFSDLAPAAFISPIAGAVADRVDRVKLTTISQAVIALEAASVATLVATGQITIGLLIALELISGTAASFLQPARQTLLPGIVPKGELPAAVACNSLVFNLARFIGPGLAGPIIAVFGVAPAVACNSLAYCLALLSMVLMRVEPEHRRGHPSTGSLLGEVKDGFRYIANHPGLGPLMMYAAMIAVLLRCVQELLPPFVERIFGRGADSLAMLTACFGVGALIGGMWLMARGRLEGATKVAIFSGLTQAIAVGGFVATGWFPFGLLCAAGIGFSASLHGTAVQTLAQTAAQPDMRGRVLALWGLITRACPALGALMLGTAGEAFGLRLPVAVAVLLALCVFAWGLTRMRRIEASLEAPPA</sequence>
<keyword evidence="6 7" id="KW-0472">Membrane</keyword>
<dbReference type="EMBL" id="JACTVA010000019">
    <property type="protein sequence ID" value="MBC9207552.1"/>
    <property type="molecule type" value="Genomic_DNA"/>
</dbReference>
<keyword evidence="4 7" id="KW-0812">Transmembrane</keyword>
<proteinExistence type="predicted"/>
<gene>
    <name evidence="8" type="ORF">IBL26_11970</name>
</gene>
<name>A0ABR7RN75_9PROT</name>
<organism evidence="8 9">
    <name type="scientific">Teichococcus aerophilus</name>
    <dbReference type="NCBI Taxonomy" id="1224513"/>
    <lineage>
        <taxon>Bacteria</taxon>
        <taxon>Pseudomonadati</taxon>
        <taxon>Pseudomonadota</taxon>
        <taxon>Alphaproteobacteria</taxon>
        <taxon>Acetobacterales</taxon>
        <taxon>Roseomonadaceae</taxon>
        <taxon>Roseomonas</taxon>
    </lineage>
</organism>
<feature type="transmembrane region" description="Helical" evidence="7">
    <location>
        <begin position="118"/>
        <end position="145"/>
    </location>
</feature>
<comment type="caution">
    <text evidence="8">The sequence shown here is derived from an EMBL/GenBank/DDBJ whole genome shotgun (WGS) entry which is preliminary data.</text>
</comment>
<evidence type="ECO:0000256" key="3">
    <source>
        <dbReference type="ARBA" id="ARBA00022475"/>
    </source>
</evidence>
<dbReference type="PANTHER" id="PTHR23513:SF11">
    <property type="entry name" value="STAPHYLOFERRIN A TRANSPORTER"/>
    <property type="match status" value="1"/>
</dbReference>
<comment type="subcellular location">
    <subcellularLocation>
        <location evidence="1">Cell membrane</location>
        <topology evidence="1">Multi-pass membrane protein</topology>
    </subcellularLocation>
</comment>
<dbReference type="InterPro" id="IPR010290">
    <property type="entry name" value="TM_effector"/>
</dbReference>
<evidence type="ECO:0000256" key="1">
    <source>
        <dbReference type="ARBA" id="ARBA00004651"/>
    </source>
</evidence>
<dbReference type="CDD" id="cd06173">
    <property type="entry name" value="MFS_MefA_like"/>
    <property type="match status" value="1"/>
</dbReference>
<evidence type="ECO:0000313" key="8">
    <source>
        <dbReference type="EMBL" id="MBC9207552.1"/>
    </source>
</evidence>
<dbReference type="Gene3D" id="1.20.1250.20">
    <property type="entry name" value="MFS general substrate transporter like domains"/>
    <property type="match status" value="1"/>
</dbReference>
<keyword evidence="3" id="KW-1003">Cell membrane</keyword>
<dbReference type="InterPro" id="IPR036259">
    <property type="entry name" value="MFS_trans_sf"/>
</dbReference>
<accession>A0ABR7RN75</accession>
<dbReference type="Pfam" id="PF05977">
    <property type="entry name" value="MFS_3"/>
    <property type="match status" value="1"/>
</dbReference>
<feature type="transmembrane region" description="Helical" evidence="7">
    <location>
        <begin position="287"/>
        <end position="305"/>
    </location>
</feature>
<keyword evidence="2" id="KW-0813">Transport</keyword>
<dbReference type="Proteomes" id="UP000626026">
    <property type="component" value="Unassembled WGS sequence"/>
</dbReference>
<feature type="transmembrane region" description="Helical" evidence="7">
    <location>
        <begin position="401"/>
        <end position="422"/>
    </location>
</feature>
<dbReference type="PANTHER" id="PTHR23513">
    <property type="entry name" value="INTEGRAL MEMBRANE EFFLUX PROTEIN-RELATED"/>
    <property type="match status" value="1"/>
</dbReference>
<evidence type="ECO:0000256" key="5">
    <source>
        <dbReference type="ARBA" id="ARBA00022989"/>
    </source>
</evidence>